<dbReference type="SUPFAM" id="SSF51905">
    <property type="entry name" value="FAD/NAD(P)-binding domain"/>
    <property type="match status" value="1"/>
</dbReference>
<dbReference type="OrthoDB" id="417877at2759"/>
<evidence type="ECO:0000259" key="6">
    <source>
        <dbReference type="Pfam" id="PF01494"/>
    </source>
</evidence>
<reference evidence="7 8" key="1">
    <citation type="submission" date="2016-03" db="EMBL/GenBank/DDBJ databases">
        <authorList>
            <person name="Ploux O."/>
        </authorList>
    </citation>
    <scope>NUCLEOTIDE SEQUENCE [LARGE SCALE GENOMIC DNA]</scope>
    <source>
        <strain evidence="7 8">UAMH 11012</strain>
    </source>
</reference>
<accession>A0A1L7XLI9</accession>
<evidence type="ECO:0000256" key="3">
    <source>
        <dbReference type="ARBA" id="ARBA00022827"/>
    </source>
</evidence>
<dbReference type="AlphaFoldDB" id="A0A1L7XLI9"/>
<dbReference type="InterPro" id="IPR036188">
    <property type="entry name" value="FAD/NAD-bd_sf"/>
</dbReference>
<dbReference type="STRING" id="576137.A0A1L7XLI9"/>
<proteinExistence type="inferred from homology"/>
<dbReference type="PANTHER" id="PTHR13789:SF309">
    <property type="entry name" value="PUTATIVE (AFU_ORTHOLOGUE AFUA_6G14510)-RELATED"/>
    <property type="match status" value="1"/>
</dbReference>
<evidence type="ECO:0000256" key="2">
    <source>
        <dbReference type="ARBA" id="ARBA00022630"/>
    </source>
</evidence>
<evidence type="ECO:0000313" key="7">
    <source>
        <dbReference type="EMBL" id="CZR65806.1"/>
    </source>
</evidence>
<dbReference type="InterPro" id="IPR050493">
    <property type="entry name" value="FAD-dep_Monooxygenase_BioMet"/>
</dbReference>
<gene>
    <name evidence="7" type="ORF">PAC_15706</name>
</gene>
<keyword evidence="8" id="KW-1185">Reference proteome</keyword>
<dbReference type="PRINTS" id="PR00420">
    <property type="entry name" value="RNGMNOXGNASE"/>
</dbReference>
<protein>
    <submittedName>
        <fullName evidence="7">Related to salicylate 1-monooxygenase</fullName>
    </submittedName>
</protein>
<comment type="similarity">
    <text evidence="1">Belongs to the paxM FAD-dependent monooxygenase family.</text>
</comment>
<dbReference type="EMBL" id="FJOG01000033">
    <property type="protein sequence ID" value="CZR65806.1"/>
    <property type="molecule type" value="Genomic_DNA"/>
</dbReference>
<dbReference type="PANTHER" id="PTHR13789">
    <property type="entry name" value="MONOOXYGENASE"/>
    <property type="match status" value="1"/>
</dbReference>
<keyword evidence="2" id="KW-0285">Flavoprotein</keyword>
<dbReference type="Gene3D" id="3.50.50.60">
    <property type="entry name" value="FAD/NAD(P)-binding domain"/>
    <property type="match status" value="1"/>
</dbReference>
<name>A0A1L7XLI9_9HELO</name>
<sequence length="438" mass="48109">MCSPENPRLRVVIAGAGIAGLTAAIALRKHPLIDVQVYEQAPELLEIGASIALGPNGLRTLERLGLQNAISNEVCYRGPSNLPMIYRHWKTGEVIGNDKHDNVNERLHRTARYHRGHLHGALLDNVPKEMIHLGKKAVGVDVFGDGVTLRFEDGTTAQADILIGADGLKSAVRQFFVPDFKLLWSGWTAYRTCFDASLTKSIPNLPEDSIHWWGTTTSFFSSKLGKNSYTVVGSIFVDPDDPSAQLKDAEWDEKASVQAFRDLFTDWNPVVKALAEVTPSVRLFPNFSCAGTLDSWIFGNRVVLIGDAAHAHGGAHATGGSLAIDDAYALSLALNSVFPVTATQKPSTEQISKAFKVYERTRKPHAEKLLKLVHSNNAARIAKLRAGHVETDDELRVRASKGSNTNWLHEHDVVKTFEKTLGAYKETGDDFQEAKARL</sequence>
<dbReference type="GO" id="GO:0071949">
    <property type="term" value="F:FAD binding"/>
    <property type="evidence" value="ECO:0007669"/>
    <property type="project" value="InterPro"/>
</dbReference>
<dbReference type="SUPFAM" id="SSF54373">
    <property type="entry name" value="FAD-linked reductases, C-terminal domain"/>
    <property type="match status" value="1"/>
</dbReference>
<dbReference type="InterPro" id="IPR002938">
    <property type="entry name" value="FAD-bd"/>
</dbReference>
<keyword evidence="5 7" id="KW-0503">Monooxygenase</keyword>
<evidence type="ECO:0000256" key="1">
    <source>
        <dbReference type="ARBA" id="ARBA00007992"/>
    </source>
</evidence>
<evidence type="ECO:0000256" key="5">
    <source>
        <dbReference type="ARBA" id="ARBA00023033"/>
    </source>
</evidence>
<evidence type="ECO:0000256" key="4">
    <source>
        <dbReference type="ARBA" id="ARBA00023002"/>
    </source>
</evidence>
<keyword evidence="3" id="KW-0274">FAD</keyword>
<dbReference type="Pfam" id="PF01494">
    <property type="entry name" value="FAD_binding_3"/>
    <property type="match status" value="1"/>
</dbReference>
<feature type="domain" description="FAD-binding" evidence="6">
    <location>
        <begin position="9"/>
        <end position="370"/>
    </location>
</feature>
<keyword evidence="4" id="KW-0560">Oxidoreductase</keyword>
<organism evidence="7 8">
    <name type="scientific">Phialocephala subalpina</name>
    <dbReference type="NCBI Taxonomy" id="576137"/>
    <lineage>
        <taxon>Eukaryota</taxon>
        <taxon>Fungi</taxon>
        <taxon>Dikarya</taxon>
        <taxon>Ascomycota</taxon>
        <taxon>Pezizomycotina</taxon>
        <taxon>Leotiomycetes</taxon>
        <taxon>Helotiales</taxon>
        <taxon>Mollisiaceae</taxon>
        <taxon>Phialocephala</taxon>
        <taxon>Phialocephala fortinii species complex</taxon>
    </lineage>
</organism>
<dbReference type="GO" id="GO:0004497">
    <property type="term" value="F:monooxygenase activity"/>
    <property type="evidence" value="ECO:0007669"/>
    <property type="project" value="UniProtKB-KW"/>
</dbReference>
<dbReference type="Proteomes" id="UP000184330">
    <property type="component" value="Unassembled WGS sequence"/>
</dbReference>
<evidence type="ECO:0000313" key="8">
    <source>
        <dbReference type="Proteomes" id="UP000184330"/>
    </source>
</evidence>